<protein>
    <submittedName>
        <fullName evidence="3">AB hydrolase-1 domain-containing protein</fullName>
    </submittedName>
</protein>
<evidence type="ECO:0000259" key="2">
    <source>
        <dbReference type="Pfam" id="PF12697"/>
    </source>
</evidence>
<dbReference type="InterPro" id="IPR050228">
    <property type="entry name" value="Carboxylesterase_BioH"/>
</dbReference>
<reference evidence="3" key="1">
    <citation type="submission" date="2020-05" db="EMBL/GenBank/DDBJ databases">
        <title>Mycena genomes resolve the evolution of fungal bioluminescence.</title>
        <authorList>
            <person name="Tsai I.J."/>
        </authorList>
    </citation>
    <scope>NUCLEOTIDE SEQUENCE</scope>
    <source>
        <strain evidence="3">160909Yilan</strain>
    </source>
</reference>
<organism evidence="3 4">
    <name type="scientific">Mycena sanguinolenta</name>
    <dbReference type="NCBI Taxonomy" id="230812"/>
    <lineage>
        <taxon>Eukaryota</taxon>
        <taxon>Fungi</taxon>
        <taxon>Dikarya</taxon>
        <taxon>Basidiomycota</taxon>
        <taxon>Agaricomycotina</taxon>
        <taxon>Agaricomycetes</taxon>
        <taxon>Agaricomycetidae</taxon>
        <taxon>Agaricales</taxon>
        <taxon>Marasmiineae</taxon>
        <taxon>Mycenaceae</taxon>
        <taxon>Mycena</taxon>
    </lineage>
</organism>
<sequence length="373" mass="41129">MSIFTLLLVSISFLSCALGQPQTQPLGTLHRRTYLYVGQTYIPEGNTSIAADQMYVERLTPATVTQPLPILIIHGMFMTGTNFLNTPDGRLGWADYFLSKGYEVYIVDQPSRGRSQWQPTEDGAVERFDLWPQAVLHTQWPGNGTKGDPIFDRFFASNVVSLNSSAEEDMKIKHAGSLLLDQIGPVILMTHSQAGAFGWILADSRPNQVKAIVAMEPTGPPFINAIFPPFTAGRIYGLTDIPVTYDPPIRNASDIGRVVLKSVFYSLAAGPQPPQLIRTSEIPGVTCFQQTEPARKLINLVDIPVLAVTSEASYHAQYDNCSVAFLRQAGVSVEHISLPDVGIHGNAHMFFMEKNNLQIVDTVINPWISKIRS</sequence>
<dbReference type="Proteomes" id="UP000623467">
    <property type="component" value="Unassembled WGS sequence"/>
</dbReference>
<accession>A0A8H6Z9Q8</accession>
<evidence type="ECO:0000256" key="1">
    <source>
        <dbReference type="SAM" id="SignalP"/>
    </source>
</evidence>
<dbReference type="PANTHER" id="PTHR43194">
    <property type="entry name" value="HYDROLASE ALPHA/BETA FOLD FAMILY"/>
    <property type="match status" value="1"/>
</dbReference>
<dbReference type="Gene3D" id="3.40.50.1820">
    <property type="entry name" value="alpha/beta hydrolase"/>
    <property type="match status" value="1"/>
</dbReference>
<feature type="domain" description="AB hydrolase-1" evidence="2">
    <location>
        <begin position="70"/>
        <end position="353"/>
    </location>
</feature>
<dbReference type="InterPro" id="IPR000073">
    <property type="entry name" value="AB_hydrolase_1"/>
</dbReference>
<dbReference type="AlphaFoldDB" id="A0A8H6Z9Q8"/>
<feature type="signal peptide" evidence="1">
    <location>
        <begin position="1"/>
        <end position="19"/>
    </location>
</feature>
<dbReference type="GO" id="GO:0016787">
    <property type="term" value="F:hydrolase activity"/>
    <property type="evidence" value="ECO:0007669"/>
    <property type="project" value="UniProtKB-KW"/>
</dbReference>
<dbReference type="CDD" id="cd12809">
    <property type="entry name" value="Esterase_713_like-2"/>
    <property type="match status" value="1"/>
</dbReference>
<dbReference type="OrthoDB" id="9978720at2759"/>
<evidence type="ECO:0000313" key="3">
    <source>
        <dbReference type="EMBL" id="KAF7373417.1"/>
    </source>
</evidence>
<dbReference type="EMBL" id="JACAZH010000003">
    <property type="protein sequence ID" value="KAF7373417.1"/>
    <property type="molecule type" value="Genomic_DNA"/>
</dbReference>
<dbReference type="Pfam" id="PF12697">
    <property type="entry name" value="Abhydrolase_6"/>
    <property type="match status" value="1"/>
</dbReference>
<dbReference type="PANTHER" id="PTHR43194:SF4">
    <property type="entry name" value="AB HYDROLASE-1 DOMAIN-CONTAINING PROTEIN"/>
    <property type="match status" value="1"/>
</dbReference>
<gene>
    <name evidence="3" type="ORF">MSAN_00551300</name>
</gene>
<keyword evidence="1" id="KW-0732">Signal</keyword>
<evidence type="ECO:0000313" key="4">
    <source>
        <dbReference type="Proteomes" id="UP000623467"/>
    </source>
</evidence>
<proteinExistence type="predicted"/>
<name>A0A8H6Z9Q8_9AGAR</name>
<dbReference type="InterPro" id="IPR029058">
    <property type="entry name" value="AB_hydrolase_fold"/>
</dbReference>
<feature type="chain" id="PRO_5034457569" evidence="1">
    <location>
        <begin position="20"/>
        <end position="373"/>
    </location>
</feature>
<dbReference type="SUPFAM" id="SSF53474">
    <property type="entry name" value="alpha/beta-Hydrolases"/>
    <property type="match status" value="1"/>
</dbReference>
<comment type="caution">
    <text evidence="3">The sequence shown here is derived from an EMBL/GenBank/DDBJ whole genome shotgun (WGS) entry which is preliminary data.</text>
</comment>
<keyword evidence="4" id="KW-1185">Reference proteome</keyword>
<keyword evidence="3" id="KW-0378">Hydrolase</keyword>